<gene>
    <name evidence="1" type="ORF">SKAU_G00258110</name>
</gene>
<sequence>MHWGKVEISKENMYTRWSGTTGAQLSCTTERSLGKHSHRTVTYGVQLMNMTVGWCGIIICSILKCLETLDMDTPALTEL</sequence>
<dbReference type="AlphaFoldDB" id="A0A9Q1F4E1"/>
<comment type="caution">
    <text evidence="1">The sequence shown here is derived from an EMBL/GenBank/DDBJ whole genome shotgun (WGS) entry which is preliminary data.</text>
</comment>
<accession>A0A9Q1F4E1</accession>
<dbReference type="EMBL" id="JAINUF010000009">
    <property type="protein sequence ID" value="KAJ8350681.1"/>
    <property type="molecule type" value="Genomic_DNA"/>
</dbReference>
<name>A0A9Q1F4E1_SYNKA</name>
<organism evidence="1 2">
    <name type="scientific">Synaphobranchus kaupii</name>
    <name type="common">Kaup's arrowtooth eel</name>
    <dbReference type="NCBI Taxonomy" id="118154"/>
    <lineage>
        <taxon>Eukaryota</taxon>
        <taxon>Metazoa</taxon>
        <taxon>Chordata</taxon>
        <taxon>Craniata</taxon>
        <taxon>Vertebrata</taxon>
        <taxon>Euteleostomi</taxon>
        <taxon>Actinopterygii</taxon>
        <taxon>Neopterygii</taxon>
        <taxon>Teleostei</taxon>
        <taxon>Anguilliformes</taxon>
        <taxon>Synaphobranchidae</taxon>
        <taxon>Synaphobranchus</taxon>
    </lineage>
</organism>
<protein>
    <submittedName>
        <fullName evidence="1">Uncharacterized protein</fullName>
    </submittedName>
</protein>
<evidence type="ECO:0000313" key="2">
    <source>
        <dbReference type="Proteomes" id="UP001152622"/>
    </source>
</evidence>
<evidence type="ECO:0000313" key="1">
    <source>
        <dbReference type="EMBL" id="KAJ8350681.1"/>
    </source>
</evidence>
<proteinExistence type="predicted"/>
<keyword evidence="2" id="KW-1185">Reference proteome</keyword>
<reference evidence="1" key="1">
    <citation type="journal article" date="2023" name="Science">
        <title>Genome structures resolve the early diversification of teleost fishes.</title>
        <authorList>
            <person name="Parey E."/>
            <person name="Louis A."/>
            <person name="Montfort J."/>
            <person name="Bouchez O."/>
            <person name="Roques C."/>
            <person name="Iampietro C."/>
            <person name="Lluch J."/>
            <person name="Castinel A."/>
            <person name="Donnadieu C."/>
            <person name="Desvignes T."/>
            <person name="Floi Bucao C."/>
            <person name="Jouanno E."/>
            <person name="Wen M."/>
            <person name="Mejri S."/>
            <person name="Dirks R."/>
            <person name="Jansen H."/>
            <person name="Henkel C."/>
            <person name="Chen W.J."/>
            <person name="Zahm M."/>
            <person name="Cabau C."/>
            <person name="Klopp C."/>
            <person name="Thompson A.W."/>
            <person name="Robinson-Rechavi M."/>
            <person name="Braasch I."/>
            <person name="Lecointre G."/>
            <person name="Bobe J."/>
            <person name="Postlethwait J.H."/>
            <person name="Berthelot C."/>
            <person name="Roest Crollius H."/>
            <person name="Guiguen Y."/>
        </authorList>
    </citation>
    <scope>NUCLEOTIDE SEQUENCE</scope>
    <source>
        <strain evidence="1">WJC10195</strain>
    </source>
</reference>
<dbReference type="Proteomes" id="UP001152622">
    <property type="component" value="Chromosome 9"/>
</dbReference>